<gene>
    <name evidence="2" type="ORF">UV8b_06854</name>
</gene>
<dbReference type="Proteomes" id="UP000027002">
    <property type="component" value="Chromosome 5"/>
</dbReference>
<protein>
    <submittedName>
        <fullName evidence="2">Uncharacterized protein</fullName>
    </submittedName>
</protein>
<keyword evidence="3" id="KW-1185">Reference proteome</keyword>
<feature type="region of interest" description="Disordered" evidence="1">
    <location>
        <begin position="1"/>
        <end position="84"/>
    </location>
</feature>
<evidence type="ECO:0000313" key="2">
    <source>
        <dbReference type="EMBL" id="QUC22613.1"/>
    </source>
</evidence>
<feature type="compositionally biased region" description="Basic and acidic residues" evidence="1">
    <location>
        <begin position="182"/>
        <end position="191"/>
    </location>
</feature>
<dbReference type="GeneID" id="66067631"/>
<sequence length="527" mass="55267">MEDPWSSPWTTERTARDNARLPPEPKQPDIQTPLTPRFLTPWSRDPGEGSVDGAWRSWDDADPGGDASATWSASLPLGPTGRERATARLASADAWGLSQGAANHAARGEGADSAVGVGEEALLGDAASTVMPRSEGGSDPLHPAGAEDGAWVEDEKPEPPERAFGSKGGGEANRQACGVQEPAEKYNGTDKDTLISGLSRIDAAGKRDVVDQVAAEDDTDLPAASRSAPAAEPPATPRPARCPIDLSQLDALFPGVPCSSNGEHHERPHVADEHAFTSASQRSAWHRLSRLGSLRRHGSSQGENYVRVSWANSQTRKDTLLHVRRWMGAHPAAGPAALGAARCGRAGASLFNWDTGGPCIKIDELLLGRKQEQSRSRGRQLSAGLDATTTTTTTTTSPTAVSSGWSAGGPASAVRNGVEESGRAHEQPPGEPTGVEGTANRAPAETADELSGRADDDDDDDDDDEDDWGEMVSCPREADPLGRPGMPAARAGERSEHGHQPGGSGASDSGVVESIVRGLPDLSYMMK</sequence>
<feature type="region of interest" description="Disordered" evidence="1">
    <location>
        <begin position="370"/>
        <end position="527"/>
    </location>
</feature>
<dbReference type="KEGG" id="uvi:66067631"/>
<organism evidence="2 3">
    <name type="scientific">Ustilaginoidea virens</name>
    <name type="common">Rice false smut fungus</name>
    <name type="synonym">Villosiclava virens</name>
    <dbReference type="NCBI Taxonomy" id="1159556"/>
    <lineage>
        <taxon>Eukaryota</taxon>
        <taxon>Fungi</taxon>
        <taxon>Dikarya</taxon>
        <taxon>Ascomycota</taxon>
        <taxon>Pezizomycotina</taxon>
        <taxon>Sordariomycetes</taxon>
        <taxon>Hypocreomycetidae</taxon>
        <taxon>Hypocreales</taxon>
        <taxon>Clavicipitaceae</taxon>
        <taxon>Ustilaginoidea</taxon>
    </lineage>
</organism>
<dbReference type="RefSeq" id="XP_043000286.1">
    <property type="nucleotide sequence ID" value="XM_043144351.1"/>
</dbReference>
<feature type="region of interest" description="Disordered" evidence="1">
    <location>
        <begin position="125"/>
        <end position="191"/>
    </location>
</feature>
<dbReference type="OrthoDB" id="3941134at2759"/>
<feature type="region of interest" description="Disordered" evidence="1">
    <location>
        <begin position="217"/>
        <end position="240"/>
    </location>
</feature>
<feature type="compositionally biased region" description="Low complexity" evidence="1">
    <location>
        <begin position="388"/>
        <end position="413"/>
    </location>
</feature>
<feature type="compositionally biased region" description="Basic and acidic residues" evidence="1">
    <location>
        <begin position="417"/>
        <end position="428"/>
    </location>
</feature>
<name>A0A8E5HWI0_USTVR</name>
<feature type="compositionally biased region" description="Acidic residues" evidence="1">
    <location>
        <begin position="455"/>
        <end position="469"/>
    </location>
</feature>
<dbReference type="AlphaFoldDB" id="A0A8E5HWI0"/>
<proteinExistence type="predicted"/>
<evidence type="ECO:0000256" key="1">
    <source>
        <dbReference type="SAM" id="MobiDB-lite"/>
    </source>
</evidence>
<accession>A0A8E5HWI0</accession>
<reference evidence="2" key="1">
    <citation type="submission" date="2020-03" db="EMBL/GenBank/DDBJ databases">
        <title>A mixture of massive structural variations and highly conserved coding sequences in Ustilaginoidea virens genome.</title>
        <authorList>
            <person name="Zhang K."/>
            <person name="Zhao Z."/>
            <person name="Zhang Z."/>
            <person name="Li Y."/>
            <person name="Hsiang T."/>
            <person name="Sun W."/>
        </authorList>
    </citation>
    <scope>NUCLEOTIDE SEQUENCE</scope>
    <source>
        <strain evidence="2">UV-8b</strain>
    </source>
</reference>
<dbReference type="EMBL" id="CP072757">
    <property type="protein sequence ID" value="QUC22613.1"/>
    <property type="molecule type" value="Genomic_DNA"/>
</dbReference>
<evidence type="ECO:0000313" key="3">
    <source>
        <dbReference type="Proteomes" id="UP000027002"/>
    </source>
</evidence>